<proteinExistence type="predicted"/>
<evidence type="ECO:0000256" key="1">
    <source>
        <dbReference type="SAM" id="MobiDB-lite"/>
    </source>
</evidence>
<accession>A0AAD7ZZF9</accession>
<comment type="caution">
    <text evidence="2">The sequence shown here is derived from an EMBL/GenBank/DDBJ whole genome shotgun (WGS) entry which is preliminary data.</text>
</comment>
<protein>
    <submittedName>
        <fullName evidence="2">Uncharacterized protein</fullName>
    </submittedName>
</protein>
<sequence length="280" mass="31992">LRKSPVNGRPCTNFTARVRKEKYLILIVSERQEFIISNTLIFPTFVTTQYSNIRIHLGIVNPSPGRNVEEPAMAISTLFLQLKSPDECVPVLFYNGQMDEKKKQPQTNHDPYITNTSVMAGYSKCSDDGDPNKVEDLDFNSDDSVKDSDFQPENISTREAESFTDEDSHLMINYYKPIGKNVLKSIEASATMIIGSYIYIYISSLITINPPKTHRVREEEKGKPRECASAEEAYSAKRHDKEDAKLEEKVEIRLLRAYISSFHSCHRTLVTTYKKYTINS</sequence>
<evidence type="ECO:0000313" key="2">
    <source>
        <dbReference type="EMBL" id="KAJ9589608.1"/>
    </source>
</evidence>
<name>A0AAD7ZZF9_DIPPU</name>
<keyword evidence="3" id="KW-1185">Reference proteome</keyword>
<feature type="non-terminal residue" evidence="2">
    <location>
        <position position="280"/>
    </location>
</feature>
<dbReference type="EMBL" id="JASPKZ010004927">
    <property type="protein sequence ID" value="KAJ9589608.1"/>
    <property type="molecule type" value="Genomic_DNA"/>
</dbReference>
<feature type="region of interest" description="Disordered" evidence="1">
    <location>
        <begin position="216"/>
        <end position="240"/>
    </location>
</feature>
<feature type="non-terminal residue" evidence="2">
    <location>
        <position position="1"/>
    </location>
</feature>
<dbReference type="Proteomes" id="UP001233999">
    <property type="component" value="Unassembled WGS sequence"/>
</dbReference>
<reference evidence="2" key="1">
    <citation type="journal article" date="2023" name="IScience">
        <title>Live-bearing cockroach genome reveals convergent evolutionary mechanisms linked to viviparity in insects and beyond.</title>
        <authorList>
            <person name="Fouks B."/>
            <person name="Harrison M.C."/>
            <person name="Mikhailova A.A."/>
            <person name="Marchal E."/>
            <person name="English S."/>
            <person name="Carruthers M."/>
            <person name="Jennings E.C."/>
            <person name="Chiamaka E.L."/>
            <person name="Frigard R.A."/>
            <person name="Pippel M."/>
            <person name="Attardo G.M."/>
            <person name="Benoit J.B."/>
            <person name="Bornberg-Bauer E."/>
            <person name="Tobe S.S."/>
        </authorList>
    </citation>
    <scope>NUCLEOTIDE SEQUENCE</scope>
    <source>
        <strain evidence="2">Stay&amp;Tobe</strain>
    </source>
</reference>
<organism evidence="2 3">
    <name type="scientific">Diploptera punctata</name>
    <name type="common">Pacific beetle cockroach</name>
    <dbReference type="NCBI Taxonomy" id="6984"/>
    <lineage>
        <taxon>Eukaryota</taxon>
        <taxon>Metazoa</taxon>
        <taxon>Ecdysozoa</taxon>
        <taxon>Arthropoda</taxon>
        <taxon>Hexapoda</taxon>
        <taxon>Insecta</taxon>
        <taxon>Pterygota</taxon>
        <taxon>Neoptera</taxon>
        <taxon>Polyneoptera</taxon>
        <taxon>Dictyoptera</taxon>
        <taxon>Blattodea</taxon>
        <taxon>Blaberoidea</taxon>
        <taxon>Blaberidae</taxon>
        <taxon>Diplopterinae</taxon>
        <taxon>Diploptera</taxon>
    </lineage>
</organism>
<feature type="region of interest" description="Disordered" evidence="1">
    <location>
        <begin position="131"/>
        <end position="160"/>
    </location>
</feature>
<gene>
    <name evidence="2" type="ORF">L9F63_017193</name>
</gene>
<evidence type="ECO:0000313" key="3">
    <source>
        <dbReference type="Proteomes" id="UP001233999"/>
    </source>
</evidence>
<reference evidence="2" key="2">
    <citation type="submission" date="2023-05" db="EMBL/GenBank/DDBJ databases">
        <authorList>
            <person name="Fouks B."/>
        </authorList>
    </citation>
    <scope>NUCLEOTIDE SEQUENCE</scope>
    <source>
        <strain evidence="2">Stay&amp;Tobe</strain>
        <tissue evidence="2">Testes</tissue>
    </source>
</reference>
<dbReference type="AlphaFoldDB" id="A0AAD7ZZF9"/>